<gene>
    <name evidence="2" type="ORF">GCM10009105_14320</name>
</gene>
<dbReference type="SUPFAM" id="SSF56300">
    <property type="entry name" value="Metallo-dependent phosphatases"/>
    <property type="match status" value="1"/>
</dbReference>
<dbReference type="InterPro" id="IPR029052">
    <property type="entry name" value="Metallo-depent_PP-like"/>
</dbReference>
<dbReference type="Gene3D" id="3.60.21.10">
    <property type="match status" value="1"/>
</dbReference>
<dbReference type="EMBL" id="BAAAEU010000006">
    <property type="protein sequence ID" value="GAA0712047.1"/>
    <property type="molecule type" value="Genomic_DNA"/>
</dbReference>
<dbReference type="PROSITE" id="PS51318">
    <property type="entry name" value="TAT"/>
    <property type="match status" value="1"/>
</dbReference>
<evidence type="ECO:0000313" key="3">
    <source>
        <dbReference type="Proteomes" id="UP001501523"/>
    </source>
</evidence>
<keyword evidence="3" id="KW-1185">Reference proteome</keyword>
<dbReference type="Pfam" id="PF00149">
    <property type="entry name" value="Metallophos"/>
    <property type="match status" value="1"/>
</dbReference>
<protein>
    <recommendedName>
        <fullName evidence="1">Calcineurin-like phosphoesterase domain-containing protein</fullName>
    </recommendedName>
</protein>
<comment type="caution">
    <text evidence="2">The sequence shown here is derived from an EMBL/GenBank/DDBJ whole genome shotgun (WGS) entry which is preliminary data.</text>
</comment>
<evidence type="ECO:0000259" key="1">
    <source>
        <dbReference type="Pfam" id="PF00149"/>
    </source>
</evidence>
<dbReference type="InterPro" id="IPR004843">
    <property type="entry name" value="Calcineurin-like_PHP"/>
</dbReference>
<reference evidence="2 3" key="1">
    <citation type="journal article" date="2019" name="Int. J. Syst. Evol. Microbiol.">
        <title>The Global Catalogue of Microorganisms (GCM) 10K type strain sequencing project: providing services to taxonomists for standard genome sequencing and annotation.</title>
        <authorList>
            <consortium name="The Broad Institute Genomics Platform"/>
            <consortium name="The Broad Institute Genome Sequencing Center for Infectious Disease"/>
            <person name="Wu L."/>
            <person name="Ma J."/>
        </authorList>
    </citation>
    <scope>NUCLEOTIDE SEQUENCE [LARGE SCALE GENOMIC DNA]</scope>
    <source>
        <strain evidence="2 3">JCM 15421</strain>
    </source>
</reference>
<evidence type="ECO:0000313" key="2">
    <source>
        <dbReference type="EMBL" id="GAA0712047.1"/>
    </source>
</evidence>
<sequence length="117" mass="12860">MNDDSHHDHAIDRRHFLECMAWAGTGAFWMMRSGIPAAHALDVLGPESKATARDASFSFVQISDSHIGFNKAPNADVVGSLRQSIAHINALPERPDFIIHTGDLSHLSRPEEFDTVA</sequence>
<dbReference type="InterPro" id="IPR006311">
    <property type="entry name" value="TAT_signal"/>
</dbReference>
<dbReference type="Proteomes" id="UP001501523">
    <property type="component" value="Unassembled WGS sequence"/>
</dbReference>
<organism evidence="2 3">
    <name type="scientific">Dokdonella soli</name>
    <dbReference type="NCBI Taxonomy" id="529810"/>
    <lineage>
        <taxon>Bacteria</taxon>
        <taxon>Pseudomonadati</taxon>
        <taxon>Pseudomonadota</taxon>
        <taxon>Gammaproteobacteria</taxon>
        <taxon>Lysobacterales</taxon>
        <taxon>Rhodanobacteraceae</taxon>
        <taxon>Dokdonella</taxon>
    </lineage>
</organism>
<proteinExistence type="predicted"/>
<name>A0ABN1IFM3_9GAMM</name>
<accession>A0ABN1IFM3</accession>
<feature type="domain" description="Calcineurin-like phosphoesterase" evidence="1">
    <location>
        <begin position="58"/>
        <end position="112"/>
    </location>
</feature>